<comment type="caution">
    <text evidence="1">The sequence shown here is derived from an EMBL/GenBank/DDBJ whole genome shotgun (WGS) entry which is preliminary data.</text>
</comment>
<dbReference type="EMBL" id="WTUZ01000020">
    <property type="protein sequence ID" value="MZQ83713.1"/>
    <property type="molecule type" value="Genomic_DNA"/>
</dbReference>
<proteinExistence type="predicted"/>
<evidence type="ECO:0000313" key="2">
    <source>
        <dbReference type="Proteomes" id="UP000481087"/>
    </source>
</evidence>
<name>A0A6L8UZT9_9BACL</name>
<dbReference type="AlphaFoldDB" id="A0A6L8UZT9"/>
<sequence length="110" mass="12627">MVLRRRTKKIQANNVYLLHERKSSYSVPNNPTSYTPFLWELRKQVILGVASRCNGLIRIQDIAAECNVPYRVAAEWLTRLVHEDMLIAVVGQQNSVVYSMKEVGQPPNED</sequence>
<dbReference type="RefSeq" id="WP_161407848.1">
    <property type="nucleotide sequence ID" value="NZ_WTUZ01000020.1"/>
</dbReference>
<reference evidence="1 2" key="1">
    <citation type="submission" date="2019-12" db="EMBL/GenBank/DDBJ databases">
        <title>Paenibacillus sp. nov. sp. isolated from soil.</title>
        <authorList>
            <person name="Kim J."/>
            <person name="Jeong S.E."/>
            <person name="Jung H.S."/>
            <person name="Jeon C.O."/>
        </authorList>
    </citation>
    <scope>NUCLEOTIDE SEQUENCE [LARGE SCALE GENOMIC DNA]</scope>
    <source>
        <strain evidence="1 2">5J-6</strain>
    </source>
</reference>
<gene>
    <name evidence="1" type="ORF">GQF01_16510</name>
</gene>
<evidence type="ECO:0000313" key="1">
    <source>
        <dbReference type="EMBL" id="MZQ83713.1"/>
    </source>
</evidence>
<keyword evidence="2" id="KW-1185">Reference proteome</keyword>
<accession>A0A6L8UZT9</accession>
<dbReference type="SUPFAM" id="SSF46785">
    <property type="entry name" value="Winged helix' DNA-binding domain"/>
    <property type="match status" value="1"/>
</dbReference>
<protein>
    <submittedName>
        <fullName evidence="1">Uncharacterized protein</fullName>
    </submittedName>
</protein>
<organism evidence="1 2">
    <name type="scientific">Paenibacillus silvestris</name>
    <dbReference type="NCBI Taxonomy" id="2606219"/>
    <lineage>
        <taxon>Bacteria</taxon>
        <taxon>Bacillati</taxon>
        <taxon>Bacillota</taxon>
        <taxon>Bacilli</taxon>
        <taxon>Bacillales</taxon>
        <taxon>Paenibacillaceae</taxon>
        <taxon>Paenibacillus</taxon>
    </lineage>
</organism>
<dbReference type="Proteomes" id="UP000481087">
    <property type="component" value="Unassembled WGS sequence"/>
</dbReference>
<dbReference type="InterPro" id="IPR036390">
    <property type="entry name" value="WH_DNA-bd_sf"/>
</dbReference>